<dbReference type="Proteomes" id="UP000053477">
    <property type="component" value="Unassembled WGS sequence"/>
</dbReference>
<dbReference type="InterPro" id="IPR004864">
    <property type="entry name" value="LEA_2"/>
</dbReference>
<dbReference type="Gene3D" id="2.60.40.1820">
    <property type="match status" value="1"/>
</dbReference>
<keyword evidence="4 5" id="KW-0472">Membrane</keyword>
<gene>
    <name evidence="7" type="ORF">SCHPADRAFT_449867</name>
</gene>
<dbReference type="InterPro" id="IPR044839">
    <property type="entry name" value="NDR1-like"/>
</dbReference>
<organism evidence="7 8">
    <name type="scientific">Schizopora paradoxa</name>
    <dbReference type="NCBI Taxonomy" id="27342"/>
    <lineage>
        <taxon>Eukaryota</taxon>
        <taxon>Fungi</taxon>
        <taxon>Dikarya</taxon>
        <taxon>Basidiomycota</taxon>
        <taxon>Agaricomycotina</taxon>
        <taxon>Agaricomycetes</taxon>
        <taxon>Hymenochaetales</taxon>
        <taxon>Schizoporaceae</taxon>
        <taxon>Schizopora</taxon>
    </lineage>
</organism>
<comment type="subcellular location">
    <subcellularLocation>
        <location evidence="1">Membrane</location>
        <topology evidence="1">Single-pass membrane protein</topology>
    </subcellularLocation>
</comment>
<keyword evidence="3 5" id="KW-1133">Transmembrane helix</keyword>
<keyword evidence="8" id="KW-1185">Reference proteome</keyword>
<evidence type="ECO:0000256" key="1">
    <source>
        <dbReference type="ARBA" id="ARBA00004167"/>
    </source>
</evidence>
<dbReference type="STRING" id="27342.A0A0H2RIQ8"/>
<dbReference type="PANTHER" id="PTHR31234">
    <property type="entry name" value="LATE EMBRYOGENESIS ABUNDANT (LEA) HYDROXYPROLINE-RICH GLYCOPROTEIN FAMILY"/>
    <property type="match status" value="1"/>
</dbReference>
<accession>A0A0H2RIQ8</accession>
<feature type="domain" description="Late embryogenesis abundant protein LEA-2 subgroup" evidence="6">
    <location>
        <begin position="137"/>
        <end position="232"/>
    </location>
</feature>
<name>A0A0H2RIQ8_9AGAM</name>
<dbReference type="InParanoid" id="A0A0H2RIQ8"/>
<evidence type="ECO:0000313" key="7">
    <source>
        <dbReference type="EMBL" id="KLO11885.1"/>
    </source>
</evidence>
<evidence type="ECO:0000256" key="2">
    <source>
        <dbReference type="ARBA" id="ARBA00022692"/>
    </source>
</evidence>
<evidence type="ECO:0000259" key="6">
    <source>
        <dbReference type="Pfam" id="PF03168"/>
    </source>
</evidence>
<dbReference type="SUPFAM" id="SSF117070">
    <property type="entry name" value="LEA14-like"/>
    <property type="match status" value="1"/>
</dbReference>
<sequence length="270" mass="29757">MDRNYDPYYDSKFQPMPGPPLRAPMTFLSSNSGEPSNFDDLASPLLVKSEKDQDGIKKWRQNHNEVTWTRGSRGRCIGRFCCCGLLMLIFLLVSVVFTLLLFIRPPNIQINNVALPTNGSAFQVTSSSLNLNLYVNVSVANPNYFQVDLAEIKADLTYPINNLDVGGGQANNIVFKTFSNTAFKFPFTLTYNEQDDPKGLVLDDILSRCGITGQKRDLDINYKITLGVKVLFVTISPSFSSSFSFECPITASDIADLLNGAGVTVPGISP</sequence>
<dbReference type="GO" id="GO:0016020">
    <property type="term" value="C:membrane"/>
    <property type="evidence" value="ECO:0007669"/>
    <property type="project" value="UniProtKB-SubCell"/>
</dbReference>
<dbReference type="PANTHER" id="PTHR31234:SF2">
    <property type="entry name" value="OS05G0199100 PROTEIN"/>
    <property type="match status" value="1"/>
</dbReference>
<dbReference type="OrthoDB" id="20273at2759"/>
<evidence type="ECO:0000256" key="3">
    <source>
        <dbReference type="ARBA" id="ARBA00022989"/>
    </source>
</evidence>
<dbReference type="GO" id="GO:0098542">
    <property type="term" value="P:defense response to other organism"/>
    <property type="evidence" value="ECO:0007669"/>
    <property type="project" value="InterPro"/>
</dbReference>
<dbReference type="Pfam" id="PF03168">
    <property type="entry name" value="LEA_2"/>
    <property type="match status" value="1"/>
</dbReference>
<keyword evidence="2 5" id="KW-0812">Transmembrane</keyword>
<dbReference type="AlphaFoldDB" id="A0A0H2RIQ8"/>
<feature type="transmembrane region" description="Helical" evidence="5">
    <location>
        <begin position="80"/>
        <end position="103"/>
    </location>
</feature>
<dbReference type="EMBL" id="KQ085990">
    <property type="protein sequence ID" value="KLO11885.1"/>
    <property type="molecule type" value="Genomic_DNA"/>
</dbReference>
<reference evidence="7 8" key="1">
    <citation type="submission" date="2015-04" db="EMBL/GenBank/DDBJ databases">
        <title>Complete genome sequence of Schizopora paradoxa KUC8140, a cosmopolitan wood degrader in East Asia.</title>
        <authorList>
            <consortium name="DOE Joint Genome Institute"/>
            <person name="Min B."/>
            <person name="Park H."/>
            <person name="Jang Y."/>
            <person name="Kim J.-J."/>
            <person name="Kim K.H."/>
            <person name="Pangilinan J."/>
            <person name="Lipzen A."/>
            <person name="Riley R."/>
            <person name="Grigoriev I.V."/>
            <person name="Spatafora J.W."/>
            <person name="Choi I.-G."/>
        </authorList>
    </citation>
    <scope>NUCLEOTIDE SEQUENCE [LARGE SCALE GENOMIC DNA]</scope>
    <source>
        <strain evidence="7 8">KUC8140</strain>
    </source>
</reference>
<proteinExistence type="predicted"/>
<evidence type="ECO:0000256" key="4">
    <source>
        <dbReference type="ARBA" id="ARBA00023136"/>
    </source>
</evidence>
<evidence type="ECO:0000313" key="8">
    <source>
        <dbReference type="Proteomes" id="UP000053477"/>
    </source>
</evidence>
<protein>
    <recommendedName>
        <fullName evidence="6">Late embryogenesis abundant protein LEA-2 subgroup domain-containing protein</fullName>
    </recommendedName>
</protein>
<evidence type="ECO:0000256" key="5">
    <source>
        <dbReference type="SAM" id="Phobius"/>
    </source>
</evidence>